<reference evidence="2 3" key="1">
    <citation type="journal article" date="2021" name="BMC Genomics">
        <title>Telomere-to-telomere genome assembly of asparaginase-producing Trichoderma simmonsii.</title>
        <authorList>
            <person name="Chung D."/>
            <person name="Kwon Y.M."/>
            <person name="Yang Y."/>
        </authorList>
    </citation>
    <scope>NUCLEOTIDE SEQUENCE [LARGE SCALE GENOMIC DNA]</scope>
    <source>
        <strain evidence="2 3">GH-Sj1</strain>
    </source>
</reference>
<sequence length="357" mass="39520">MSHSHPFYYLWECPDGVDDSSSTDYGNITAPSTTASDEGVLTPSTTSTRTLAWMDDDSHAADTSQLAGIQSPAGTLLPPEPTVLLTEICKAAEDVAQLVGRFGPKMAATLTRSPIKAMLFSDDTQLRLPSLSYADSFTCRLTELWKKPVSLGVKAPLLWWLWDALVKFLDHSGRSTGFKLEFTHACNTDMVLPYTISITLKGLREIEMTAAYGGNFSERRIISAAIEAFRFPVAGFDETPVTLAVDQTPYRGDGCYGDALDYLMPRPGSIWRSAMKITKEIINTKEEKRLVTALAGTCKAEDEWSFFVVMEIQDSQCKNLLRRLPPEARKFIKKEHLVGKEGGSFSEMQNRPPGPKD</sequence>
<evidence type="ECO:0000256" key="1">
    <source>
        <dbReference type="SAM" id="MobiDB-lite"/>
    </source>
</evidence>
<dbReference type="Proteomes" id="UP000826661">
    <property type="component" value="Chromosome V"/>
</dbReference>
<organism evidence="2 3">
    <name type="scientific">Trichoderma simmonsii</name>
    <dbReference type="NCBI Taxonomy" id="1491479"/>
    <lineage>
        <taxon>Eukaryota</taxon>
        <taxon>Fungi</taxon>
        <taxon>Dikarya</taxon>
        <taxon>Ascomycota</taxon>
        <taxon>Pezizomycotina</taxon>
        <taxon>Sordariomycetes</taxon>
        <taxon>Hypocreomycetidae</taxon>
        <taxon>Hypocreales</taxon>
        <taxon>Hypocreaceae</taxon>
        <taxon>Trichoderma</taxon>
    </lineage>
</organism>
<feature type="region of interest" description="Disordered" evidence="1">
    <location>
        <begin position="22"/>
        <end position="42"/>
    </location>
</feature>
<name>A0A8G0LKQ7_9HYPO</name>
<protein>
    <submittedName>
        <fullName evidence="2">Uncharacterized protein</fullName>
    </submittedName>
</protein>
<dbReference type="AlphaFoldDB" id="A0A8G0LKQ7"/>
<evidence type="ECO:0000313" key="2">
    <source>
        <dbReference type="EMBL" id="QYT02640.1"/>
    </source>
</evidence>
<keyword evidence="3" id="KW-1185">Reference proteome</keyword>
<dbReference type="EMBL" id="CP075868">
    <property type="protein sequence ID" value="QYT02640.1"/>
    <property type="molecule type" value="Genomic_DNA"/>
</dbReference>
<evidence type="ECO:0000313" key="3">
    <source>
        <dbReference type="Proteomes" id="UP000826661"/>
    </source>
</evidence>
<gene>
    <name evidence="2" type="ORF">H0G86_009633</name>
</gene>
<accession>A0A8G0LKQ7</accession>
<proteinExistence type="predicted"/>